<dbReference type="GO" id="GO:0016051">
    <property type="term" value="P:carbohydrate biosynthetic process"/>
    <property type="evidence" value="ECO:0007669"/>
    <property type="project" value="InterPro"/>
</dbReference>
<evidence type="ECO:0000256" key="8">
    <source>
        <dbReference type="ARBA" id="ARBA00023180"/>
    </source>
</evidence>
<dbReference type="InterPro" id="IPR005331">
    <property type="entry name" value="Sulfotransferase"/>
</dbReference>
<sequence>MVVGISRVIRAGLYLFNCIDIIRWQEITLNFSNIPLKPSSDSIADSKKRFDPFTLEVGKKSHSAHPGSTINATPKVLYSGVCKIGAWGGICELLPTLSRMLNFFITVDNKYILYEVCTQPQVACTNWKRVMLILTGKSNYTSPLKIPSDSVHRQNVFKKLNELQDEDIRLRLNTYTKFLFVRHPIERILSAFRNKFEKNYTSSAYFKKRFGVKIIKKFRKGIKPKQVPSTGDGVKFSEFVSYLLDTFKSSPQNLNEHWAPFSSLCHPCHVRYQVIGKYETLANDSEYILRSISAPANVHFPEVIPSKTGKYVESYVNTLTSKQLDDLINMYEDDFRIFDYHFRRLV</sequence>
<gene>
    <name evidence="10" type="ORF">MNOR_LOCUS550</name>
</gene>
<accession>A0AAV2PKM2</accession>
<feature type="non-terminal residue" evidence="10">
    <location>
        <position position="346"/>
    </location>
</feature>
<evidence type="ECO:0000313" key="10">
    <source>
        <dbReference type="EMBL" id="CAL4059428.1"/>
    </source>
</evidence>
<dbReference type="GO" id="GO:0000139">
    <property type="term" value="C:Golgi membrane"/>
    <property type="evidence" value="ECO:0007669"/>
    <property type="project" value="UniProtKB-SubCell"/>
</dbReference>
<evidence type="ECO:0000256" key="5">
    <source>
        <dbReference type="ARBA" id="ARBA00022989"/>
    </source>
</evidence>
<organism evidence="10 11">
    <name type="scientific">Meganyctiphanes norvegica</name>
    <name type="common">Northern krill</name>
    <name type="synonym">Thysanopoda norvegica</name>
    <dbReference type="NCBI Taxonomy" id="48144"/>
    <lineage>
        <taxon>Eukaryota</taxon>
        <taxon>Metazoa</taxon>
        <taxon>Ecdysozoa</taxon>
        <taxon>Arthropoda</taxon>
        <taxon>Crustacea</taxon>
        <taxon>Multicrustacea</taxon>
        <taxon>Malacostraca</taxon>
        <taxon>Eumalacostraca</taxon>
        <taxon>Eucarida</taxon>
        <taxon>Euphausiacea</taxon>
        <taxon>Euphausiidae</taxon>
        <taxon>Meganyctiphanes</taxon>
    </lineage>
</organism>
<evidence type="ECO:0000313" key="11">
    <source>
        <dbReference type="Proteomes" id="UP001497623"/>
    </source>
</evidence>
<dbReference type="AlphaFoldDB" id="A0AAV2PKM2"/>
<keyword evidence="6 9" id="KW-0333">Golgi apparatus</keyword>
<proteinExistence type="inferred from homology"/>
<evidence type="ECO:0000256" key="1">
    <source>
        <dbReference type="ARBA" id="ARBA00004323"/>
    </source>
</evidence>
<evidence type="ECO:0000256" key="2">
    <source>
        <dbReference type="ARBA" id="ARBA00006339"/>
    </source>
</evidence>
<evidence type="ECO:0000256" key="9">
    <source>
        <dbReference type="RuleBase" id="RU364020"/>
    </source>
</evidence>
<dbReference type="EMBL" id="CAXKWB010000126">
    <property type="protein sequence ID" value="CAL4059428.1"/>
    <property type="molecule type" value="Genomic_DNA"/>
</dbReference>
<evidence type="ECO:0000256" key="4">
    <source>
        <dbReference type="ARBA" id="ARBA00022692"/>
    </source>
</evidence>
<name>A0AAV2PKM2_MEGNR</name>
<dbReference type="InterPro" id="IPR018011">
    <property type="entry name" value="Carb_sulfotrans_8-10"/>
</dbReference>
<evidence type="ECO:0000256" key="7">
    <source>
        <dbReference type="ARBA" id="ARBA00023136"/>
    </source>
</evidence>
<dbReference type="Proteomes" id="UP001497623">
    <property type="component" value="Unassembled WGS sequence"/>
</dbReference>
<keyword evidence="3 9" id="KW-0808">Transferase</keyword>
<keyword evidence="9" id="KW-0119">Carbohydrate metabolism</keyword>
<protein>
    <recommendedName>
        <fullName evidence="9">Carbohydrate sulfotransferase</fullName>
        <ecNumber evidence="9">2.8.2.-</ecNumber>
    </recommendedName>
</protein>
<keyword evidence="5" id="KW-1133">Transmembrane helix</keyword>
<dbReference type="SUPFAM" id="SSF52540">
    <property type="entry name" value="P-loop containing nucleoside triphosphate hydrolases"/>
    <property type="match status" value="1"/>
</dbReference>
<keyword evidence="11" id="KW-1185">Reference proteome</keyword>
<comment type="caution">
    <text evidence="10">The sequence shown here is derived from an EMBL/GenBank/DDBJ whole genome shotgun (WGS) entry which is preliminary data.</text>
</comment>
<keyword evidence="8 9" id="KW-0325">Glycoprotein</keyword>
<dbReference type="EC" id="2.8.2.-" evidence="9"/>
<comment type="subcellular location">
    <subcellularLocation>
        <location evidence="1 9">Golgi apparatus membrane</location>
        <topology evidence="1 9">Single-pass type II membrane protein</topology>
    </subcellularLocation>
</comment>
<comment type="similarity">
    <text evidence="2 9">Belongs to the sulfotransferase 2 family.</text>
</comment>
<dbReference type="GO" id="GO:0008146">
    <property type="term" value="F:sulfotransferase activity"/>
    <property type="evidence" value="ECO:0007669"/>
    <property type="project" value="InterPro"/>
</dbReference>
<evidence type="ECO:0000256" key="6">
    <source>
        <dbReference type="ARBA" id="ARBA00023034"/>
    </source>
</evidence>
<dbReference type="PANTHER" id="PTHR12137:SF54">
    <property type="entry name" value="CARBOHYDRATE SULFOTRANSFERASE"/>
    <property type="match status" value="1"/>
</dbReference>
<dbReference type="Pfam" id="PF03567">
    <property type="entry name" value="Sulfotransfer_2"/>
    <property type="match status" value="1"/>
</dbReference>
<dbReference type="PANTHER" id="PTHR12137">
    <property type="entry name" value="CARBOHYDRATE SULFOTRANSFERASE"/>
    <property type="match status" value="1"/>
</dbReference>
<evidence type="ECO:0000256" key="3">
    <source>
        <dbReference type="ARBA" id="ARBA00022679"/>
    </source>
</evidence>
<keyword evidence="4" id="KW-0812">Transmembrane</keyword>
<dbReference type="InterPro" id="IPR027417">
    <property type="entry name" value="P-loop_NTPase"/>
</dbReference>
<reference evidence="10 11" key="1">
    <citation type="submission" date="2024-05" db="EMBL/GenBank/DDBJ databases">
        <authorList>
            <person name="Wallberg A."/>
        </authorList>
    </citation>
    <scope>NUCLEOTIDE SEQUENCE [LARGE SCALE GENOMIC DNA]</scope>
</reference>
<keyword evidence="9" id="KW-0735">Signal-anchor</keyword>
<keyword evidence="7" id="KW-0472">Membrane</keyword>